<proteinExistence type="predicted"/>
<dbReference type="AlphaFoldDB" id="A0A2R7YXF5"/>
<keyword evidence="4" id="KW-0411">Iron-sulfur</keyword>
<evidence type="ECO:0000256" key="2">
    <source>
        <dbReference type="ARBA" id="ARBA00022723"/>
    </source>
</evidence>
<dbReference type="InterPro" id="IPR036884">
    <property type="entry name" value="2Fe-2S-bd_dom_sf"/>
</dbReference>
<evidence type="ECO:0000259" key="7">
    <source>
        <dbReference type="Pfam" id="PF01799"/>
    </source>
</evidence>
<dbReference type="Proteomes" id="UP000244867">
    <property type="component" value="Unassembled WGS sequence"/>
</dbReference>
<gene>
    <name evidence="8" type="ORF">C7S10_11905</name>
</gene>
<feature type="domain" description="2Fe-2S ferredoxin-type" evidence="6">
    <location>
        <begin position="6"/>
        <end position="56"/>
    </location>
</feature>
<dbReference type="InterPro" id="IPR036010">
    <property type="entry name" value="2Fe-2S_ferredoxin-like_sf"/>
</dbReference>
<keyword evidence="3" id="KW-0408">Iron</keyword>
<accession>A0A2R7YXF5</accession>
<dbReference type="RefSeq" id="WP_108344638.1">
    <property type="nucleotide sequence ID" value="NZ_PYXZ01000004.1"/>
</dbReference>
<comment type="caution">
    <text evidence="8">The sequence shown here is derived from an EMBL/GenBank/DDBJ whole genome shotgun (WGS) entry which is preliminary data.</text>
</comment>
<dbReference type="InterPro" id="IPR051452">
    <property type="entry name" value="Diverse_Oxidoreductases"/>
</dbReference>
<sequence length="186" mass="19817">MSKQTFTINGEEVAVEAPGDMPLLWVIRDILGITGPKYGCGIDVCKACTSLMDGEAIRPCSVPVSKVVGRNVTTIEGLADTVAGDGLHPVQEAWIEEDVSQCGYCQQGQIMNTVALLKTNPNPSDDDIDKVLNVCRCGTYHRIRQAIKRAAKMMAEMPAEPKAGGKSLPGEAPIPVPVKTKLPVTG</sequence>
<keyword evidence="9" id="KW-1185">Reference proteome</keyword>
<dbReference type="InterPro" id="IPR001041">
    <property type="entry name" value="2Fe-2S_ferredoxin-type"/>
</dbReference>
<feature type="domain" description="[2Fe-2S]-binding" evidence="7">
    <location>
        <begin position="74"/>
        <end position="148"/>
    </location>
</feature>
<dbReference type="Gene3D" id="3.10.20.30">
    <property type="match status" value="1"/>
</dbReference>
<evidence type="ECO:0000259" key="6">
    <source>
        <dbReference type="Pfam" id="PF00111"/>
    </source>
</evidence>
<dbReference type="InterPro" id="IPR002888">
    <property type="entry name" value="2Fe-2S-bd"/>
</dbReference>
<evidence type="ECO:0000313" key="8">
    <source>
        <dbReference type="EMBL" id="PUA81070.1"/>
    </source>
</evidence>
<evidence type="ECO:0000256" key="3">
    <source>
        <dbReference type="ARBA" id="ARBA00023004"/>
    </source>
</evidence>
<name>A0A2R7YXF5_9ACTN</name>
<keyword evidence="1" id="KW-0001">2Fe-2S</keyword>
<dbReference type="PANTHER" id="PTHR44379:SF2">
    <property type="entry name" value="BLR6218 PROTEIN"/>
    <property type="match status" value="1"/>
</dbReference>
<dbReference type="PANTHER" id="PTHR44379">
    <property type="entry name" value="OXIDOREDUCTASE WITH IRON-SULFUR SUBUNIT"/>
    <property type="match status" value="1"/>
</dbReference>
<dbReference type="GO" id="GO:0016491">
    <property type="term" value="F:oxidoreductase activity"/>
    <property type="evidence" value="ECO:0007669"/>
    <property type="project" value="InterPro"/>
</dbReference>
<dbReference type="InterPro" id="IPR012675">
    <property type="entry name" value="Beta-grasp_dom_sf"/>
</dbReference>
<dbReference type="Gene3D" id="1.10.150.120">
    <property type="entry name" value="[2Fe-2S]-binding domain"/>
    <property type="match status" value="1"/>
</dbReference>
<dbReference type="Pfam" id="PF00111">
    <property type="entry name" value="Fer2"/>
    <property type="match status" value="1"/>
</dbReference>
<feature type="region of interest" description="Disordered" evidence="5">
    <location>
        <begin position="160"/>
        <end position="186"/>
    </location>
</feature>
<evidence type="ECO:0000313" key="9">
    <source>
        <dbReference type="Proteomes" id="UP000244867"/>
    </source>
</evidence>
<dbReference type="CDD" id="cd00207">
    <property type="entry name" value="fer2"/>
    <property type="match status" value="1"/>
</dbReference>
<dbReference type="GO" id="GO:0051537">
    <property type="term" value="F:2 iron, 2 sulfur cluster binding"/>
    <property type="evidence" value="ECO:0007669"/>
    <property type="project" value="UniProtKB-KW"/>
</dbReference>
<evidence type="ECO:0000256" key="4">
    <source>
        <dbReference type="ARBA" id="ARBA00023014"/>
    </source>
</evidence>
<dbReference type="OrthoDB" id="159930at2"/>
<reference evidence="8 9" key="1">
    <citation type="submission" date="2018-03" db="EMBL/GenBank/DDBJ databases">
        <authorList>
            <person name="Keele B.F."/>
        </authorList>
    </citation>
    <scope>NUCLEOTIDE SEQUENCE [LARGE SCALE GENOMIC DNA]</scope>
    <source>
        <strain evidence="8 9">IB-3</strain>
    </source>
</reference>
<dbReference type="SUPFAM" id="SSF47741">
    <property type="entry name" value="CO dehydrogenase ISP C-domain like"/>
    <property type="match status" value="1"/>
</dbReference>
<evidence type="ECO:0000256" key="5">
    <source>
        <dbReference type="SAM" id="MobiDB-lite"/>
    </source>
</evidence>
<evidence type="ECO:0000256" key="1">
    <source>
        <dbReference type="ARBA" id="ARBA00022714"/>
    </source>
</evidence>
<dbReference type="EMBL" id="PYXZ01000004">
    <property type="protein sequence ID" value="PUA81070.1"/>
    <property type="molecule type" value="Genomic_DNA"/>
</dbReference>
<organism evidence="8 9">
    <name type="scientific">Nocardioides currus</name>
    <dbReference type="NCBI Taxonomy" id="2133958"/>
    <lineage>
        <taxon>Bacteria</taxon>
        <taxon>Bacillati</taxon>
        <taxon>Actinomycetota</taxon>
        <taxon>Actinomycetes</taxon>
        <taxon>Propionibacteriales</taxon>
        <taxon>Nocardioidaceae</taxon>
        <taxon>Nocardioides</taxon>
    </lineage>
</organism>
<dbReference type="Pfam" id="PF01799">
    <property type="entry name" value="Fer2_2"/>
    <property type="match status" value="1"/>
</dbReference>
<dbReference type="SUPFAM" id="SSF54292">
    <property type="entry name" value="2Fe-2S ferredoxin-like"/>
    <property type="match status" value="1"/>
</dbReference>
<protein>
    <submittedName>
        <fullName evidence="8">(2Fe-2S)-binding protein</fullName>
    </submittedName>
</protein>
<keyword evidence="2" id="KW-0479">Metal-binding</keyword>
<dbReference type="GO" id="GO:0046872">
    <property type="term" value="F:metal ion binding"/>
    <property type="evidence" value="ECO:0007669"/>
    <property type="project" value="UniProtKB-KW"/>
</dbReference>